<keyword evidence="1" id="KW-0808">Transferase</keyword>
<dbReference type="EMBL" id="QMPZ01000012">
    <property type="protein sequence ID" value="RLE10297.1"/>
    <property type="molecule type" value="Genomic_DNA"/>
</dbReference>
<reference evidence="6 7" key="1">
    <citation type="submission" date="2018-06" db="EMBL/GenBank/DDBJ databases">
        <title>Extensive metabolic versatility and redundancy in microbially diverse, dynamic hydrothermal sediments.</title>
        <authorList>
            <person name="Dombrowski N."/>
            <person name="Teske A."/>
            <person name="Baker B.J."/>
        </authorList>
    </citation>
    <scope>NUCLEOTIDE SEQUENCE [LARGE SCALE GENOMIC DNA]</scope>
    <source>
        <strain evidence="6">B47_G16</strain>
    </source>
</reference>
<dbReference type="Proteomes" id="UP000279422">
    <property type="component" value="Unassembled WGS sequence"/>
</dbReference>
<evidence type="ECO:0000313" key="6">
    <source>
        <dbReference type="EMBL" id="RLE10297.1"/>
    </source>
</evidence>
<dbReference type="SMART" id="SM00065">
    <property type="entry name" value="GAF"/>
    <property type="match status" value="1"/>
</dbReference>
<evidence type="ECO:0000259" key="5">
    <source>
        <dbReference type="PROSITE" id="PS50921"/>
    </source>
</evidence>
<dbReference type="InterPro" id="IPR029016">
    <property type="entry name" value="GAF-like_dom_sf"/>
</dbReference>
<dbReference type="SMART" id="SM01012">
    <property type="entry name" value="ANTAR"/>
    <property type="match status" value="1"/>
</dbReference>
<evidence type="ECO:0000256" key="1">
    <source>
        <dbReference type="ARBA" id="ARBA00022679"/>
    </source>
</evidence>
<evidence type="ECO:0000256" key="4">
    <source>
        <dbReference type="ARBA" id="ARBA00023163"/>
    </source>
</evidence>
<evidence type="ECO:0000256" key="3">
    <source>
        <dbReference type="ARBA" id="ARBA00023015"/>
    </source>
</evidence>
<keyword evidence="4" id="KW-0804">Transcription</keyword>
<dbReference type="AlphaFoldDB" id="A0A497E5A4"/>
<dbReference type="Pfam" id="PF03861">
    <property type="entry name" value="ANTAR"/>
    <property type="match status" value="1"/>
</dbReference>
<dbReference type="SUPFAM" id="SSF52172">
    <property type="entry name" value="CheY-like"/>
    <property type="match status" value="1"/>
</dbReference>
<accession>A0A497E5A4</accession>
<dbReference type="InterPro" id="IPR003018">
    <property type="entry name" value="GAF"/>
</dbReference>
<dbReference type="InterPro" id="IPR005561">
    <property type="entry name" value="ANTAR"/>
</dbReference>
<name>A0A497E5A4_UNCAE</name>
<dbReference type="Gene3D" id="3.30.450.40">
    <property type="match status" value="1"/>
</dbReference>
<gene>
    <name evidence="6" type="ORF">DRJ00_01935</name>
</gene>
<dbReference type="InterPro" id="IPR011006">
    <property type="entry name" value="CheY-like_superfamily"/>
</dbReference>
<protein>
    <submittedName>
        <fullName evidence="6">Histidine kinase</fullName>
    </submittedName>
</protein>
<dbReference type="Gene3D" id="1.10.10.10">
    <property type="entry name" value="Winged helix-like DNA-binding domain superfamily/Winged helix DNA-binding domain"/>
    <property type="match status" value="1"/>
</dbReference>
<evidence type="ECO:0000256" key="2">
    <source>
        <dbReference type="ARBA" id="ARBA00022777"/>
    </source>
</evidence>
<keyword evidence="3" id="KW-0805">Transcription regulation</keyword>
<comment type="caution">
    <text evidence="6">The sequence shown here is derived from an EMBL/GenBank/DDBJ whole genome shotgun (WGS) entry which is preliminary data.</text>
</comment>
<evidence type="ECO:0000313" key="7">
    <source>
        <dbReference type="Proteomes" id="UP000279422"/>
    </source>
</evidence>
<dbReference type="GO" id="GO:0016301">
    <property type="term" value="F:kinase activity"/>
    <property type="evidence" value="ECO:0007669"/>
    <property type="project" value="UniProtKB-KW"/>
</dbReference>
<dbReference type="GO" id="GO:0003723">
    <property type="term" value="F:RNA binding"/>
    <property type="evidence" value="ECO:0007669"/>
    <property type="project" value="InterPro"/>
</dbReference>
<dbReference type="InterPro" id="IPR036388">
    <property type="entry name" value="WH-like_DNA-bd_sf"/>
</dbReference>
<proteinExistence type="predicted"/>
<dbReference type="Pfam" id="PF13185">
    <property type="entry name" value="GAF_2"/>
    <property type="match status" value="1"/>
</dbReference>
<dbReference type="SUPFAM" id="SSF55781">
    <property type="entry name" value="GAF domain-like"/>
    <property type="match status" value="1"/>
</dbReference>
<organism evidence="6 7">
    <name type="scientific">Aerophobetes bacterium</name>
    <dbReference type="NCBI Taxonomy" id="2030807"/>
    <lineage>
        <taxon>Bacteria</taxon>
        <taxon>Candidatus Aerophobota</taxon>
    </lineage>
</organism>
<feature type="domain" description="ANTAR" evidence="5">
    <location>
        <begin position="164"/>
        <end position="225"/>
    </location>
</feature>
<sequence length="234" mass="26442">MNDNISYEEQIKALSKISKAITSELYLEDILRLIVTVTAQIMEANICSLMLLNEKNELVIRATQSLSEEYSKKPPLKLGEGIAGKVVKEKKPMVVKDVKQEKEYKYKDIAKKEGLCSLACIPLVVKGKAIGVINCYTSRPHDFTESELNVLTCIANQAAVVIENTELMVKYKVIQEELEARKIIERAKGILMKEGGLSEEEAYHKIRKYAMDQRKTMREVAEAIILATDMKKSK</sequence>
<dbReference type="PROSITE" id="PS50921">
    <property type="entry name" value="ANTAR"/>
    <property type="match status" value="1"/>
</dbReference>
<keyword evidence="2 6" id="KW-0418">Kinase</keyword>